<keyword evidence="5" id="KW-1185">Reference proteome</keyword>
<dbReference type="InterPro" id="IPR015797">
    <property type="entry name" value="NUDIX_hydrolase-like_dom_sf"/>
</dbReference>
<dbReference type="InterPro" id="IPR020084">
    <property type="entry name" value="NUDIX_hydrolase_CS"/>
</dbReference>
<keyword evidence="2" id="KW-0378">Hydrolase</keyword>
<proteinExistence type="predicted"/>
<name>A0ABV5AL15_9BACL</name>
<dbReference type="PROSITE" id="PS00893">
    <property type="entry name" value="NUDIX_BOX"/>
    <property type="match status" value="1"/>
</dbReference>
<gene>
    <name evidence="4" type="ORF">KKP3000_001941</name>
</gene>
<evidence type="ECO:0000256" key="1">
    <source>
        <dbReference type="ARBA" id="ARBA00001946"/>
    </source>
</evidence>
<accession>A0ABV5AL15</accession>
<evidence type="ECO:0000259" key="3">
    <source>
        <dbReference type="PROSITE" id="PS51462"/>
    </source>
</evidence>
<dbReference type="Proteomes" id="UP001579974">
    <property type="component" value="Unassembled WGS sequence"/>
</dbReference>
<dbReference type="InterPro" id="IPR000086">
    <property type="entry name" value="NUDIX_hydrolase_dom"/>
</dbReference>
<comment type="cofactor">
    <cofactor evidence="1">
        <name>Mg(2+)</name>
        <dbReference type="ChEBI" id="CHEBI:18420"/>
    </cofactor>
</comment>
<organism evidence="4 5">
    <name type="scientific">Alicyclobacillus fastidiosus</name>
    <dbReference type="NCBI Taxonomy" id="392011"/>
    <lineage>
        <taxon>Bacteria</taxon>
        <taxon>Bacillati</taxon>
        <taxon>Bacillota</taxon>
        <taxon>Bacilli</taxon>
        <taxon>Bacillales</taxon>
        <taxon>Alicyclobacillaceae</taxon>
        <taxon>Alicyclobacillus</taxon>
    </lineage>
</organism>
<dbReference type="RefSeq" id="WP_275473434.1">
    <property type="nucleotide sequence ID" value="NZ_CP162940.1"/>
</dbReference>
<dbReference type="PANTHER" id="PTHR43046">
    <property type="entry name" value="GDP-MANNOSE MANNOSYL HYDROLASE"/>
    <property type="match status" value="1"/>
</dbReference>
<evidence type="ECO:0000256" key="2">
    <source>
        <dbReference type="ARBA" id="ARBA00022801"/>
    </source>
</evidence>
<dbReference type="PANTHER" id="PTHR43046:SF14">
    <property type="entry name" value="MUTT_NUDIX FAMILY PROTEIN"/>
    <property type="match status" value="1"/>
</dbReference>
<evidence type="ECO:0000313" key="5">
    <source>
        <dbReference type="Proteomes" id="UP001579974"/>
    </source>
</evidence>
<dbReference type="PROSITE" id="PS51462">
    <property type="entry name" value="NUDIX"/>
    <property type="match status" value="1"/>
</dbReference>
<feature type="domain" description="Nudix hydrolase" evidence="3">
    <location>
        <begin position="17"/>
        <end position="147"/>
    </location>
</feature>
<dbReference type="SUPFAM" id="SSF55811">
    <property type="entry name" value="Nudix"/>
    <property type="match status" value="1"/>
</dbReference>
<comment type="caution">
    <text evidence="4">The sequence shown here is derived from an EMBL/GenBank/DDBJ whole genome shotgun (WGS) entry which is preliminary data.</text>
</comment>
<reference evidence="4 5" key="1">
    <citation type="journal article" date="2024" name="Int. J. Mol. Sci.">
        <title>Exploration of Alicyclobacillus spp. Genome in Search of Antibiotic Resistance.</title>
        <authorList>
            <person name="Bucka-Kolendo J."/>
            <person name="Kiousi D.E."/>
            <person name="Dekowska A."/>
            <person name="Mikolajczuk-Szczyrba A."/>
            <person name="Karadedos D.M."/>
            <person name="Michael P."/>
            <person name="Galanis A."/>
            <person name="Sokolowska B."/>
        </authorList>
    </citation>
    <scope>NUCLEOTIDE SEQUENCE [LARGE SCALE GENOMIC DNA]</scope>
    <source>
        <strain evidence="4 5">KKP 3000</strain>
    </source>
</reference>
<dbReference type="EMBL" id="JBDXSU010000027">
    <property type="protein sequence ID" value="MFB5192730.1"/>
    <property type="molecule type" value="Genomic_DNA"/>
</dbReference>
<sequence>MLKSKHPREMFCINKTPFHVLARAVIIEQEHILLAHEKESPSTFLPGGHVEIGESVITTIERELLEELGLKCIISAYLGALEHSWTRDGLQQFEMNHLFKVTLMSTTPLVNPTSKEDHLEFYWVPIDELENHNVQPYPLCEIIKVKDNIHGAWWGSTLL</sequence>
<dbReference type="Pfam" id="PF00293">
    <property type="entry name" value="NUDIX"/>
    <property type="match status" value="1"/>
</dbReference>
<dbReference type="Gene3D" id="3.90.79.10">
    <property type="entry name" value="Nucleoside Triphosphate Pyrophosphohydrolase"/>
    <property type="match status" value="1"/>
</dbReference>
<evidence type="ECO:0000313" key="4">
    <source>
        <dbReference type="EMBL" id="MFB5192730.1"/>
    </source>
</evidence>
<protein>
    <submittedName>
        <fullName evidence="4">NUDIX domain-containing protein</fullName>
    </submittedName>
</protein>